<proteinExistence type="predicted"/>
<name>A0AAD9PSG5_ACRCE</name>
<comment type="caution">
    <text evidence="2">The sequence shown here is derived from an EMBL/GenBank/DDBJ whole genome shotgun (WGS) entry which is preliminary data.</text>
</comment>
<keyword evidence="1" id="KW-0732">Signal</keyword>
<keyword evidence="3" id="KW-1185">Reference proteome</keyword>
<protein>
    <submittedName>
        <fullName evidence="2">Uncharacterized protein</fullName>
    </submittedName>
</protein>
<gene>
    <name evidence="2" type="ORF">P5673_031565</name>
</gene>
<reference evidence="2" key="2">
    <citation type="journal article" date="2023" name="Science">
        <title>Genomic signatures of disease resistance in endangered staghorn corals.</title>
        <authorList>
            <person name="Vollmer S.V."/>
            <person name="Selwyn J.D."/>
            <person name="Despard B.A."/>
            <person name="Roesel C.L."/>
        </authorList>
    </citation>
    <scope>NUCLEOTIDE SEQUENCE</scope>
    <source>
        <strain evidence="2">K2</strain>
    </source>
</reference>
<feature type="signal peptide" evidence="1">
    <location>
        <begin position="1"/>
        <end position="18"/>
    </location>
</feature>
<dbReference type="AlphaFoldDB" id="A0AAD9PSG5"/>
<sequence length="63" mass="7214">MTNFKPALIVLLAVFAMAKLIVETESFLFGKRIKSENEKREVRSVKDFLSPRCKPIAEESKID</sequence>
<reference evidence="2" key="1">
    <citation type="journal article" date="2023" name="G3 (Bethesda)">
        <title>Whole genome assembly and annotation of the endangered Caribbean coral Acropora cervicornis.</title>
        <authorList>
            <person name="Selwyn J.D."/>
            <person name="Vollmer S.V."/>
        </authorList>
    </citation>
    <scope>NUCLEOTIDE SEQUENCE</scope>
    <source>
        <strain evidence="2">K2</strain>
    </source>
</reference>
<feature type="chain" id="PRO_5041978329" evidence="1">
    <location>
        <begin position="19"/>
        <end position="63"/>
    </location>
</feature>
<evidence type="ECO:0000313" key="2">
    <source>
        <dbReference type="EMBL" id="KAK2548246.1"/>
    </source>
</evidence>
<dbReference type="Proteomes" id="UP001249851">
    <property type="component" value="Unassembled WGS sequence"/>
</dbReference>
<dbReference type="EMBL" id="JARQWQ010000151">
    <property type="protein sequence ID" value="KAK2548246.1"/>
    <property type="molecule type" value="Genomic_DNA"/>
</dbReference>
<evidence type="ECO:0000313" key="3">
    <source>
        <dbReference type="Proteomes" id="UP001249851"/>
    </source>
</evidence>
<evidence type="ECO:0000256" key="1">
    <source>
        <dbReference type="SAM" id="SignalP"/>
    </source>
</evidence>
<accession>A0AAD9PSG5</accession>
<organism evidence="2 3">
    <name type="scientific">Acropora cervicornis</name>
    <name type="common">Staghorn coral</name>
    <dbReference type="NCBI Taxonomy" id="6130"/>
    <lineage>
        <taxon>Eukaryota</taxon>
        <taxon>Metazoa</taxon>
        <taxon>Cnidaria</taxon>
        <taxon>Anthozoa</taxon>
        <taxon>Hexacorallia</taxon>
        <taxon>Scleractinia</taxon>
        <taxon>Astrocoeniina</taxon>
        <taxon>Acroporidae</taxon>
        <taxon>Acropora</taxon>
    </lineage>
</organism>